<dbReference type="Proteomes" id="UP000233769">
    <property type="component" value="Chromosome tk0001"/>
</dbReference>
<protein>
    <submittedName>
        <fullName evidence="2">Uncharacterized protein</fullName>
    </submittedName>
</protein>
<dbReference type="AlphaFoldDB" id="A0A2N9AH05"/>
<feature type="region of interest" description="Disordered" evidence="1">
    <location>
        <begin position="128"/>
        <end position="149"/>
    </location>
</feature>
<organism evidence="2 3">
    <name type="scientific">Methylorubrum extorquens</name>
    <name type="common">Methylobacterium dichloromethanicum</name>
    <name type="synonym">Methylobacterium extorquens</name>
    <dbReference type="NCBI Taxonomy" id="408"/>
    <lineage>
        <taxon>Bacteria</taxon>
        <taxon>Pseudomonadati</taxon>
        <taxon>Pseudomonadota</taxon>
        <taxon>Alphaproteobacteria</taxon>
        <taxon>Hyphomicrobiales</taxon>
        <taxon>Methylobacteriaceae</taxon>
        <taxon>Methylorubrum</taxon>
    </lineage>
</organism>
<gene>
    <name evidence="2" type="ORF">TK0001_0047</name>
</gene>
<sequence length="149" mass="16900">MRMIHGLSRLTSATLACALIPLDSLSDAIARLEARLLAGTVAKPLRRVIWEKGRGCVSQDLEKLDVAVKRICRWVAASRHNASPRRLSIPRDRSTAWRQMHRIVAESDGSKLGLTRWGGNVRTAQSWLRRPPAEASRRRDMRWQTRARA</sequence>
<dbReference type="EMBL" id="LT962688">
    <property type="protein sequence ID" value="SOR26649.1"/>
    <property type="molecule type" value="Genomic_DNA"/>
</dbReference>
<reference evidence="3" key="1">
    <citation type="submission" date="2017-10" db="EMBL/GenBank/DDBJ databases">
        <authorList>
            <person name="Regsiter A."/>
            <person name="William W."/>
        </authorList>
    </citation>
    <scope>NUCLEOTIDE SEQUENCE [LARGE SCALE GENOMIC DNA]</scope>
</reference>
<name>A0A2N9AH05_METEX</name>
<evidence type="ECO:0000313" key="3">
    <source>
        <dbReference type="Proteomes" id="UP000233769"/>
    </source>
</evidence>
<evidence type="ECO:0000313" key="2">
    <source>
        <dbReference type="EMBL" id="SOR26649.1"/>
    </source>
</evidence>
<proteinExistence type="predicted"/>
<feature type="compositionally biased region" description="Basic and acidic residues" evidence="1">
    <location>
        <begin position="131"/>
        <end position="143"/>
    </location>
</feature>
<evidence type="ECO:0000256" key="1">
    <source>
        <dbReference type="SAM" id="MobiDB-lite"/>
    </source>
</evidence>
<accession>A0A2N9AH05</accession>